<dbReference type="OrthoDB" id="9808081at2"/>
<dbReference type="GO" id="GO:0008803">
    <property type="term" value="F:bis(5'-nucleosyl)-tetraphosphatase (symmetrical) activity"/>
    <property type="evidence" value="ECO:0007669"/>
    <property type="project" value="TreeGrafter"/>
</dbReference>
<dbReference type="Pfam" id="PF00149">
    <property type="entry name" value="Metallophos"/>
    <property type="match status" value="1"/>
</dbReference>
<organism evidence="2 3">
    <name type="scientific">Gelidibacter gilvus</name>
    <dbReference type="NCBI Taxonomy" id="59602"/>
    <lineage>
        <taxon>Bacteria</taxon>
        <taxon>Pseudomonadati</taxon>
        <taxon>Bacteroidota</taxon>
        <taxon>Flavobacteriia</taxon>
        <taxon>Flavobacteriales</taxon>
        <taxon>Flavobacteriaceae</taxon>
        <taxon>Gelidibacter</taxon>
    </lineage>
</organism>
<dbReference type="GO" id="GO:0110154">
    <property type="term" value="P:RNA decapping"/>
    <property type="evidence" value="ECO:0007669"/>
    <property type="project" value="TreeGrafter"/>
</dbReference>
<keyword evidence="3" id="KW-1185">Reference proteome</keyword>
<dbReference type="PANTHER" id="PTHR42850">
    <property type="entry name" value="METALLOPHOSPHOESTERASE"/>
    <property type="match status" value="1"/>
</dbReference>
<accession>A0A4Q0XGS2</accession>
<evidence type="ECO:0000259" key="1">
    <source>
        <dbReference type="Pfam" id="PF00149"/>
    </source>
</evidence>
<dbReference type="PANTHER" id="PTHR42850:SF4">
    <property type="entry name" value="ZINC-DEPENDENT ENDOPOLYPHOSPHATASE"/>
    <property type="match status" value="1"/>
</dbReference>
<dbReference type="AlphaFoldDB" id="A0A4Q0XGS2"/>
<sequence length="220" mass="25288">MRTFIISDIHGKNELFKKALKMVKLKKNDTLILLGDLIDRGNDSKGVLDTIFLLKEHGFKIELVLGNHEKMFLDSYENEDEHTKWMINGGDKTLMSFLTSSIDKIPKKYINLIKSSKVYLEKEGFILVHAGLNMNIENPFEDIETILWERNPKNLLNQDWLGNRVLIHGHTPQTKTEITKQLEENIIGIDNGTYLSTEKGYGSLGILQLETKEIIFVNEN</sequence>
<dbReference type="SUPFAM" id="SSF56300">
    <property type="entry name" value="Metallo-dependent phosphatases"/>
    <property type="match status" value="1"/>
</dbReference>
<reference evidence="2 3" key="1">
    <citation type="submission" date="2019-01" db="EMBL/GenBank/DDBJ databases">
        <title>Genome sequence of the Antarctic species Gelidibacter gilvus ACAM 158(T).</title>
        <authorList>
            <person name="Bowman J.P."/>
        </authorList>
    </citation>
    <scope>NUCLEOTIDE SEQUENCE [LARGE SCALE GENOMIC DNA]</scope>
    <source>
        <strain evidence="2 3">IC158</strain>
    </source>
</reference>
<dbReference type="EMBL" id="SDDZ01000006">
    <property type="protein sequence ID" value="RXJ49557.1"/>
    <property type="molecule type" value="Genomic_DNA"/>
</dbReference>
<dbReference type="RefSeq" id="WP_129017567.1">
    <property type="nucleotide sequence ID" value="NZ_SDDZ01000006.1"/>
</dbReference>
<name>A0A4Q0XGS2_9FLAO</name>
<dbReference type="Gene3D" id="3.60.21.10">
    <property type="match status" value="1"/>
</dbReference>
<feature type="domain" description="Calcineurin-like phosphoesterase" evidence="1">
    <location>
        <begin position="1"/>
        <end position="174"/>
    </location>
</feature>
<evidence type="ECO:0000313" key="2">
    <source>
        <dbReference type="EMBL" id="RXJ49557.1"/>
    </source>
</evidence>
<protein>
    <submittedName>
        <fullName evidence="2">Serine/threonine protein phosphatase</fullName>
    </submittedName>
</protein>
<evidence type="ECO:0000313" key="3">
    <source>
        <dbReference type="Proteomes" id="UP000289792"/>
    </source>
</evidence>
<dbReference type="GO" id="GO:0005737">
    <property type="term" value="C:cytoplasm"/>
    <property type="evidence" value="ECO:0007669"/>
    <property type="project" value="TreeGrafter"/>
</dbReference>
<dbReference type="Proteomes" id="UP000289792">
    <property type="component" value="Unassembled WGS sequence"/>
</dbReference>
<dbReference type="GO" id="GO:0016791">
    <property type="term" value="F:phosphatase activity"/>
    <property type="evidence" value="ECO:0007669"/>
    <property type="project" value="TreeGrafter"/>
</dbReference>
<proteinExistence type="predicted"/>
<dbReference type="InterPro" id="IPR029052">
    <property type="entry name" value="Metallo-depent_PP-like"/>
</dbReference>
<comment type="caution">
    <text evidence="2">The sequence shown here is derived from an EMBL/GenBank/DDBJ whole genome shotgun (WGS) entry which is preliminary data.</text>
</comment>
<dbReference type="InterPro" id="IPR050126">
    <property type="entry name" value="Ap4A_hydrolase"/>
</dbReference>
<dbReference type="InterPro" id="IPR004843">
    <property type="entry name" value="Calcineurin-like_PHP"/>
</dbReference>
<gene>
    <name evidence="2" type="ORF">ESZ48_11120</name>
</gene>